<proteinExistence type="evidence at transcript level"/>
<accession>A0A131Y7W0</accession>
<dbReference type="EMBL" id="GEFM01001241">
    <property type="protein sequence ID" value="JAP74555.1"/>
    <property type="molecule type" value="mRNA"/>
</dbReference>
<dbReference type="AlphaFoldDB" id="A0A131Y7W0"/>
<keyword evidence="1" id="KW-0378">Hydrolase</keyword>
<sequence>IDIVKHHKTLGVIFSEHLSWDRHIDNLVSRLCRVIGVIRRCRSILPVNIKLMIYYALFRSHINYCHVLWGTTTTSNLNRILLLQKKILRIIADVHYLYHAKPLFEKFKIIAITNMHVYRLLYAFLFGTNEFIAFLWRTSGLNKKEIWISMRCSEIWYVPHFRTNHALQSLRHMLPSLLNGYHLENIDIYSLTIYRAELYTCFI</sequence>
<keyword evidence="1" id="KW-0255">Endonuclease</keyword>
<reference evidence="1" key="1">
    <citation type="submission" date="2016-02" db="EMBL/GenBank/DDBJ databases">
        <title>RNAseq analyses of the midgut from blood- or serum-fed Ixodes ricinus ticks.</title>
        <authorList>
            <person name="Perner J."/>
            <person name="Provaznik J."/>
            <person name="Schrenkova J."/>
            <person name="Urbanova V."/>
            <person name="Ribeiro J.M."/>
            <person name="Kopacek P."/>
        </authorList>
    </citation>
    <scope>NUCLEOTIDE SEQUENCE</scope>
    <source>
        <tissue evidence="1">Gut</tissue>
    </source>
</reference>
<keyword evidence="1" id="KW-0540">Nuclease</keyword>
<protein>
    <submittedName>
        <fullName evidence="1">Putative endonuclease/reverse transcript</fullName>
    </submittedName>
</protein>
<evidence type="ECO:0000313" key="1">
    <source>
        <dbReference type="EMBL" id="JAP74555.1"/>
    </source>
</evidence>
<name>A0A131Y7W0_IXORI</name>
<dbReference type="GO" id="GO:0004519">
    <property type="term" value="F:endonuclease activity"/>
    <property type="evidence" value="ECO:0007669"/>
    <property type="project" value="UniProtKB-KW"/>
</dbReference>
<feature type="non-terminal residue" evidence="1">
    <location>
        <position position="1"/>
    </location>
</feature>
<organism evidence="1">
    <name type="scientific">Ixodes ricinus</name>
    <name type="common">Common tick</name>
    <name type="synonym">Acarus ricinus</name>
    <dbReference type="NCBI Taxonomy" id="34613"/>
    <lineage>
        <taxon>Eukaryota</taxon>
        <taxon>Metazoa</taxon>
        <taxon>Ecdysozoa</taxon>
        <taxon>Arthropoda</taxon>
        <taxon>Chelicerata</taxon>
        <taxon>Arachnida</taxon>
        <taxon>Acari</taxon>
        <taxon>Parasitiformes</taxon>
        <taxon>Ixodida</taxon>
        <taxon>Ixodoidea</taxon>
        <taxon>Ixodidae</taxon>
        <taxon>Ixodinae</taxon>
        <taxon>Ixodes</taxon>
    </lineage>
</organism>